<keyword evidence="3" id="KW-0813">Transport</keyword>
<keyword evidence="11" id="KW-1185">Reference proteome</keyword>
<feature type="transmembrane region" description="Helical" evidence="9">
    <location>
        <begin position="407"/>
        <end position="429"/>
    </location>
</feature>
<evidence type="ECO:0000256" key="7">
    <source>
        <dbReference type="RuleBase" id="RU362091"/>
    </source>
</evidence>
<evidence type="ECO:0000313" key="10">
    <source>
        <dbReference type="EMBL" id="KAJ1925783.1"/>
    </source>
</evidence>
<feature type="transmembrane region" description="Helical" evidence="9">
    <location>
        <begin position="118"/>
        <end position="136"/>
    </location>
</feature>
<dbReference type="InterPro" id="IPR038377">
    <property type="entry name" value="Na/Glc_symporter_sf"/>
</dbReference>
<dbReference type="GO" id="GO:0015606">
    <property type="term" value="F:spermidine transmembrane transporter activity"/>
    <property type="evidence" value="ECO:0007669"/>
    <property type="project" value="TreeGrafter"/>
</dbReference>
<evidence type="ECO:0000256" key="5">
    <source>
        <dbReference type="ARBA" id="ARBA00022989"/>
    </source>
</evidence>
<reference evidence="10" key="1">
    <citation type="submission" date="2022-07" db="EMBL/GenBank/DDBJ databases">
        <title>Phylogenomic reconstructions and comparative analyses of Kickxellomycotina fungi.</title>
        <authorList>
            <person name="Reynolds N.K."/>
            <person name="Stajich J.E."/>
            <person name="Barry K."/>
            <person name="Grigoriev I.V."/>
            <person name="Crous P."/>
            <person name="Smith M.E."/>
        </authorList>
    </citation>
    <scope>NUCLEOTIDE SEQUENCE</scope>
    <source>
        <strain evidence="10">RSA 861</strain>
    </source>
</reference>
<dbReference type="EMBL" id="JANBPT010000208">
    <property type="protein sequence ID" value="KAJ1925783.1"/>
    <property type="molecule type" value="Genomic_DNA"/>
</dbReference>
<proteinExistence type="inferred from homology"/>
<dbReference type="InterPro" id="IPR050277">
    <property type="entry name" value="Sodium:Solute_Symporter"/>
</dbReference>
<name>A0A9W8AGE1_9FUNG</name>
<feature type="transmembrane region" description="Helical" evidence="9">
    <location>
        <begin position="228"/>
        <end position="247"/>
    </location>
</feature>
<feature type="transmembrane region" description="Helical" evidence="9">
    <location>
        <begin position="449"/>
        <end position="474"/>
    </location>
</feature>
<dbReference type="Gene3D" id="1.20.1730.10">
    <property type="entry name" value="Sodium/glucose cotransporter"/>
    <property type="match status" value="1"/>
</dbReference>
<dbReference type="PROSITE" id="PS50283">
    <property type="entry name" value="NA_SOLUT_SYMP_3"/>
    <property type="match status" value="1"/>
</dbReference>
<evidence type="ECO:0000256" key="6">
    <source>
        <dbReference type="ARBA" id="ARBA00023136"/>
    </source>
</evidence>
<dbReference type="Pfam" id="PF00474">
    <property type="entry name" value="SSF"/>
    <property type="match status" value="1"/>
</dbReference>
<dbReference type="OrthoDB" id="6132759at2759"/>
<feature type="transmembrane region" description="Helical" evidence="9">
    <location>
        <begin position="372"/>
        <end position="395"/>
    </location>
</feature>
<evidence type="ECO:0000256" key="9">
    <source>
        <dbReference type="SAM" id="Phobius"/>
    </source>
</evidence>
<feature type="transmembrane region" description="Helical" evidence="9">
    <location>
        <begin position="6"/>
        <end position="27"/>
    </location>
</feature>
<dbReference type="GO" id="GO:0005886">
    <property type="term" value="C:plasma membrane"/>
    <property type="evidence" value="ECO:0007669"/>
    <property type="project" value="TreeGrafter"/>
</dbReference>
<dbReference type="AlphaFoldDB" id="A0A9W8AGE1"/>
<feature type="region of interest" description="Disordered" evidence="8">
    <location>
        <begin position="507"/>
        <end position="527"/>
    </location>
</feature>
<keyword evidence="4 9" id="KW-0812">Transmembrane</keyword>
<keyword evidence="5 9" id="KW-1133">Transmembrane helix</keyword>
<gene>
    <name evidence="10" type="ORF">IWQ60_004346</name>
</gene>
<feature type="transmembrane region" description="Helical" evidence="9">
    <location>
        <begin position="346"/>
        <end position="366"/>
    </location>
</feature>
<dbReference type="Proteomes" id="UP001150569">
    <property type="component" value="Unassembled WGS sequence"/>
</dbReference>
<feature type="transmembrane region" description="Helical" evidence="9">
    <location>
        <begin position="259"/>
        <end position="287"/>
    </location>
</feature>
<feature type="transmembrane region" description="Helical" evidence="9">
    <location>
        <begin position="186"/>
        <end position="208"/>
    </location>
</feature>
<feature type="transmembrane region" description="Helical" evidence="9">
    <location>
        <begin position="299"/>
        <end position="325"/>
    </location>
</feature>
<comment type="similarity">
    <text evidence="2 7">Belongs to the sodium:solute symporter (SSF) (TC 2.A.21) family.</text>
</comment>
<keyword evidence="6 9" id="KW-0472">Membrane</keyword>
<sequence length="547" mass="58854">MGSLSYAAANALVYVTLGIFMCIGLYAGRRTGNDKEQFLTAQATQGAFSLGLNFLATSVGTWILFSLPEIATIAGLLGVFAYSLACVFPLLVFAWIGPIIRRQNPDGFSLVSFILRRFGPALHILYCLIMVVYMVLFLTSEFTGIRSILSLLAGIEGVVPVIVIAVVTTIYTAYGGLRSSIFTDAIQAALSTLMIIIAVITVATSVRFDHTTAVESGLLNSTKRGWELMYVMPIAVTFANMYHQGFWQRTFSARDDRTLMWSSVVGSVATLPVLILIGVTGLIAVWAKTWTPDQPGYNAFFTLFTALPSWVVGLTVILSVSLVCCSVDTLQCALVSSVSELFHNRLSIWWIRALVILLNAPTLYLSLANIDILQLFLVADLLAAATILPVLLGLIRGSERYLNGLDAFLGAVGGLVSVVVFGTIYYGDIHAGVRLLYLADGLYVDDESVLGAFIVAPLASVVVTLGASLLRIAFYRLVLRRNPPPASAPLGPPAPFPCHLTRSAVPSGEVTNPSLTGRDSRSDYDADVASIKSGKRHSFTPGHYTGA</sequence>
<evidence type="ECO:0000313" key="11">
    <source>
        <dbReference type="Proteomes" id="UP001150569"/>
    </source>
</evidence>
<dbReference type="PANTHER" id="PTHR48086:SF10">
    <property type="entry name" value="AGR155CP"/>
    <property type="match status" value="1"/>
</dbReference>
<evidence type="ECO:0000256" key="1">
    <source>
        <dbReference type="ARBA" id="ARBA00004141"/>
    </source>
</evidence>
<evidence type="ECO:0000256" key="4">
    <source>
        <dbReference type="ARBA" id="ARBA00022692"/>
    </source>
</evidence>
<feature type="transmembrane region" description="Helical" evidence="9">
    <location>
        <begin position="73"/>
        <end position="97"/>
    </location>
</feature>
<evidence type="ECO:0000256" key="3">
    <source>
        <dbReference type="ARBA" id="ARBA00022448"/>
    </source>
</evidence>
<evidence type="ECO:0008006" key="12">
    <source>
        <dbReference type="Google" id="ProtNLM"/>
    </source>
</evidence>
<evidence type="ECO:0000256" key="2">
    <source>
        <dbReference type="ARBA" id="ARBA00006434"/>
    </source>
</evidence>
<comment type="caution">
    <text evidence="10">The sequence shown here is derived from an EMBL/GenBank/DDBJ whole genome shotgun (WGS) entry which is preliminary data.</text>
</comment>
<protein>
    <recommendedName>
        <fullName evidence="12">Urea transporter</fullName>
    </recommendedName>
</protein>
<comment type="subcellular location">
    <subcellularLocation>
        <location evidence="1">Membrane</location>
        <topology evidence="1">Multi-pass membrane protein</topology>
    </subcellularLocation>
</comment>
<dbReference type="InterPro" id="IPR001734">
    <property type="entry name" value="Na/solute_symporter"/>
</dbReference>
<accession>A0A9W8AGE1</accession>
<dbReference type="PANTHER" id="PTHR48086">
    <property type="entry name" value="SODIUM/PROLINE SYMPORTER-RELATED"/>
    <property type="match status" value="1"/>
</dbReference>
<evidence type="ECO:0000256" key="8">
    <source>
        <dbReference type="SAM" id="MobiDB-lite"/>
    </source>
</evidence>
<feature type="transmembrane region" description="Helical" evidence="9">
    <location>
        <begin position="148"/>
        <end position="174"/>
    </location>
</feature>
<organism evidence="10 11">
    <name type="scientific">Tieghemiomyces parasiticus</name>
    <dbReference type="NCBI Taxonomy" id="78921"/>
    <lineage>
        <taxon>Eukaryota</taxon>
        <taxon>Fungi</taxon>
        <taxon>Fungi incertae sedis</taxon>
        <taxon>Zoopagomycota</taxon>
        <taxon>Kickxellomycotina</taxon>
        <taxon>Dimargaritomycetes</taxon>
        <taxon>Dimargaritales</taxon>
        <taxon>Dimargaritaceae</taxon>
        <taxon>Tieghemiomyces</taxon>
    </lineage>
</organism>
<feature type="transmembrane region" description="Helical" evidence="9">
    <location>
        <begin position="47"/>
        <end position="67"/>
    </location>
</feature>